<evidence type="ECO:0000313" key="3">
    <source>
        <dbReference type="EMBL" id="SDP17946.1"/>
    </source>
</evidence>
<name>A0A1H0QMH9_HALAD</name>
<dbReference type="STRING" id="240303.SAMN05421677_11343"/>
<reference evidence="4" key="1">
    <citation type="submission" date="2016-10" db="EMBL/GenBank/DDBJ databases">
        <authorList>
            <person name="Varghese N."/>
            <person name="Submissions S."/>
        </authorList>
    </citation>
    <scope>NUCLEOTIDE SEQUENCE [LARGE SCALE GENOMIC DNA]</scope>
    <source>
        <strain evidence="4">CGMCC 1.3703</strain>
    </source>
</reference>
<comment type="similarity">
    <text evidence="1">Belongs to the PrpF family.</text>
</comment>
<dbReference type="SUPFAM" id="SSF54506">
    <property type="entry name" value="Diaminopimelate epimerase-like"/>
    <property type="match status" value="2"/>
</dbReference>
<keyword evidence="2" id="KW-0413">Isomerase</keyword>
<dbReference type="PANTHER" id="PTHR43709">
    <property type="entry name" value="ACONITATE ISOMERASE-RELATED"/>
    <property type="match status" value="1"/>
</dbReference>
<evidence type="ECO:0000256" key="2">
    <source>
        <dbReference type="ARBA" id="ARBA00023235"/>
    </source>
</evidence>
<dbReference type="OrthoDB" id="9779763at2"/>
<evidence type="ECO:0000313" key="4">
    <source>
        <dbReference type="Proteomes" id="UP000198860"/>
    </source>
</evidence>
<gene>
    <name evidence="3" type="ORF">SAMN05421677_11343</name>
</gene>
<proteinExistence type="inferred from homology"/>
<dbReference type="InterPro" id="IPR007400">
    <property type="entry name" value="PrpF-like"/>
</dbReference>
<protein>
    <recommendedName>
        <fullName evidence="5">3-methylitaconate isomerase</fullName>
    </recommendedName>
</protein>
<dbReference type="Proteomes" id="UP000198860">
    <property type="component" value="Unassembled WGS sequence"/>
</dbReference>
<dbReference type="RefSeq" id="WP_089652977.1">
    <property type="nucleotide sequence ID" value="NZ_FNIZ01000013.1"/>
</dbReference>
<sequence>MNKVPITLMRGGTSKGVFLQKRDLPAHDLETEQFLLDIMGSPDPNQIDGLGGANSLTSKVAIINKSSNPSYDIEYTFAQVSLYDQMVDYKGNCGNISSAVGPYAIAKGLVSIEEPITKVRIYNTNTNKIITAEVEVENGKVKTEGDYSIPGVPGSASPIFLSFENPEGAVTGKVLPTGRPIDLLSCSLGEIRASIVDIANPLVFVRAQDIGLRGDESPEEYSKEQIDLLEEIRAAAAEKCGFASKSEATRISPATPKLTVVSKPFDYKDTDGKFHKGKDFDVLVRMMSMQRPHKALAITGAVCITGAGKIEGTILSEIIDKNSNNISIGHPAGVMETIYNEFPLSIKVGRTARLLMEGKVYTKSNYGEGYGA</sequence>
<dbReference type="EMBL" id="FNIZ01000013">
    <property type="protein sequence ID" value="SDP17946.1"/>
    <property type="molecule type" value="Genomic_DNA"/>
</dbReference>
<dbReference type="GO" id="GO:0016853">
    <property type="term" value="F:isomerase activity"/>
    <property type="evidence" value="ECO:0007669"/>
    <property type="project" value="UniProtKB-KW"/>
</dbReference>
<evidence type="ECO:0008006" key="5">
    <source>
        <dbReference type="Google" id="ProtNLM"/>
    </source>
</evidence>
<dbReference type="PANTHER" id="PTHR43709:SF2">
    <property type="entry name" value="DUF453 DOMAIN PROTEIN (AFU_ORTHOLOGUE AFUA_6G00360)"/>
    <property type="match status" value="1"/>
</dbReference>
<dbReference type="Gene3D" id="3.10.310.10">
    <property type="entry name" value="Diaminopimelate Epimerase, Chain A, domain 1"/>
    <property type="match status" value="2"/>
</dbReference>
<organism evidence="3 4">
    <name type="scientific">Halobacillus aidingensis</name>
    <dbReference type="NCBI Taxonomy" id="240303"/>
    <lineage>
        <taxon>Bacteria</taxon>
        <taxon>Bacillati</taxon>
        <taxon>Bacillota</taxon>
        <taxon>Bacilli</taxon>
        <taxon>Bacillales</taxon>
        <taxon>Bacillaceae</taxon>
        <taxon>Halobacillus</taxon>
    </lineage>
</organism>
<keyword evidence="4" id="KW-1185">Reference proteome</keyword>
<accession>A0A1H0QMH9</accession>
<evidence type="ECO:0000256" key="1">
    <source>
        <dbReference type="ARBA" id="ARBA00007673"/>
    </source>
</evidence>
<dbReference type="AlphaFoldDB" id="A0A1H0QMH9"/>
<dbReference type="Pfam" id="PF04303">
    <property type="entry name" value="PrpF"/>
    <property type="match status" value="1"/>
</dbReference>